<keyword evidence="2" id="KW-1185">Reference proteome</keyword>
<reference evidence="1" key="1">
    <citation type="submission" date="2020-11" db="EMBL/GenBank/DDBJ databases">
        <title>Sequencing the genomes of 1000 actinobacteria strains.</title>
        <authorList>
            <person name="Klenk H.-P."/>
        </authorList>
    </citation>
    <scope>NUCLEOTIDE SEQUENCE</scope>
    <source>
        <strain evidence="1">DSM 45356</strain>
    </source>
</reference>
<comment type="caution">
    <text evidence="1">The sequence shown here is derived from an EMBL/GenBank/DDBJ whole genome shotgun (WGS) entry which is preliminary data.</text>
</comment>
<sequence length="73" mass="7654">MQHLLLPGDLGQFPLDLGAQADRASTFTLILPSRTAWHAAQTLAVASAWVRVSNTAILVTGSGKVPVTATIKT</sequence>
<evidence type="ECO:0000313" key="1">
    <source>
        <dbReference type="EMBL" id="MBG6137820.1"/>
    </source>
</evidence>
<accession>A0A8J7KGW3</accession>
<dbReference type="AlphaFoldDB" id="A0A8J7KGW3"/>
<dbReference type="EMBL" id="JADOUF010000001">
    <property type="protein sequence ID" value="MBG6137820.1"/>
    <property type="molecule type" value="Genomic_DNA"/>
</dbReference>
<organism evidence="1 2">
    <name type="scientific">Longispora fulva</name>
    <dbReference type="NCBI Taxonomy" id="619741"/>
    <lineage>
        <taxon>Bacteria</taxon>
        <taxon>Bacillati</taxon>
        <taxon>Actinomycetota</taxon>
        <taxon>Actinomycetes</taxon>
        <taxon>Micromonosporales</taxon>
        <taxon>Micromonosporaceae</taxon>
        <taxon>Longispora</taxon>
    </lineage>
</organism>
<dbReference type="RefSeq" id="WP_197004642.1">
    <property type="nucleotide sequence ID" value="NZ_BONS01000024.1"/>
</dbReference>
<proteinExistence type="predicted"/>
<evidence type="ECO:0000313" key="2">
    <source>
        <dbReference type="Proteomes" id="UP000622552"/>
    </source>
</evidence>
<gene>
    <name evidence="1" type="ORF">IW245_004014</name>
</gene>
<name>A0A8J7KGW3_9ACTN</name>
<dbReference type="Proteomes" id="UP000622552">
    <property type="component" value="Unassembled WGS sequence"/>
</dbReference>
<protein>
    <submittedName>
        <fullName evidence="1">Uncharacterized protein</fullName>
    </submittedName>
</protein>